<protein>
    <submittedName>
        <fullName evidence="1">Uncharacterized protein</fullName>
    </submittedName>
</protein>
<sequence>MFDFIHAPDFNFFSFSLPDYFLRFSQKGKNKRGKGSGGS</sequence>
<gene>
    <name evidence="1" type="ORF">C900_01152</name>
</gene>
<name>L8JX74_9BACT</name>
<accession>L8JX74</accession>
<evidence type="ECO:0000313" key="1">
    <source>
        <dbReference type="EMBL" id="ELR72773.1"/>
    </source>
</evidence>
<dbReference type="AlphaFoldDB" id="L8JX74"/>
<dbReference type="EMBL" id="AMZN01000015">
    <property type="protein sequence ID" value="ELR72773.1"/>
    <property type="molecule type" value="Genomic_DNA"/>
</dbReference>
<reference evidence="1 2" key="1">
    <citation type="submission" date="2012-12" db="EMBL/GenBank/DDBJ databases">
        <title>Genome assembly of Fulvivirga imtechensis AK7.</title>
        <authorList>
            <person name="Nupur N."/>
            <person name="Khatri I."/>
            <person name="Kumar R."/>
            <person name="Subramanian S."/>
            <person name="Pinnaka A."/>
        </authorList>
    </citation>
    <scope>NUCLEOTIDE SEQUENCE [LARGE SCALE GENOMIC DNA]</scope>
    <source>
        <strain evidence="1 2">AK7</strain>
    </source>
</reference>
<dbReference type="STRING" id="1237149.C900_01152"/>
<dbReference type="Proteomes" id="UP000011135">
    <property type="component" value="Unassembled WGS sequence"/>
</dbReference>
<keyword evidence="2" id="KW-1185">Reference proteome</keyword>
<evidence type="ECO:0000313" key="2">
    <source>
        <dbReference type="Proteomes" id="UP000011135"/>
    </source>
</evidence>
<comment type="caution">
    <text evidence="1">The sequence shown here is derived from an EMBL/GenBank/DDBJ whole genome shotgun (WGS) entry which is preliminary data.</text>
</comment>
<organism evidence="1 2">
    <name type="scientific">Fulvivirga imtechensis AK7</name>
    <dbReference type="NCBI Taxonomy" id="1237149"/>
    <lineage>
        <taxon>Bacteria</taxon>
        <taxon>Pseudomonadati</taxon>
        <taxon>Bacteroidota</taxon>
        <taxon>Cytophagia</taxon>
        <taxon>Cytophagales</taxon>
        <taxon>Fulvivirgaceae</taxon>
        <taxon>Fulvivirga</taxon>
    </lineage>
</organism>
<proteinExistence type="predicted"/>